<reference evidence="4 5" key="1">
    <citation type="submission" date="2020-05" db="EMBL/GenBank/DDBJ databases">
        <title>Azospirillum oleiclasticum sp. nov, a nitrogen-fixing and heavy crude oil-emulsifying bacterium isolated from the crude oil of Yumen Oilfield.</title>
        <authorList>
            <person name="Wu D."/>
            <person name="Cai M."/>
            <person name="Zhang X."/>
        </authorList>
    </citation>
    <scope>NUCLEOTIDE SEQUENCE [LARGE SCALE GENOMIC DNA]</scope>
    <source>
        <strain evidence="4 5">ROY-1-1-2</strain>
    </source>
</reference>
<dbReference type="EMBL" id="JABFDB010000002">
    <property type="protein sequence ID" value="NYZ19213.1"/>
    <property type="molecule type" value="Genomic_DNA"/>
</dbReference>
<dbReference type="InterPro" id="IPR000760">
    <property type="entry name" value="Inositol_monophosphatase-like"/>
</dbReference>
<name>A0ABX2T4L7_9PROT</name>
<comment type="caution">
    <text evidence="4">The sequence shown here is derived from an EMBL/GenBank/DDBJ whole genome shotgun (WGS) entry which is preliminary data.</text>
</comment>
<evidence type="ECO:0000256" key="3">
    <source>
        <dbReference type="ARBA" id="ARBA00022842"/>
    </source>
</evidence>
<evidence type="ECO:0000256" key="2">
    <source>
        <dbReference type="ARBA" id="ARBA00022723"/>
    </source>
</evidence>
<proteinExistence type="inferred from homology"/>
<dbReference type="Gene3D" id="3.40.190.80">
    <property type="match status" value="1"/>
</dbReference>
<keyword evidence="3" id="KW-0460">Magnesium</keyword>
<dbReference type="PANTHER" id="PTHR20854:SF4">
    <property type="entry name" value="INOSITOL-1-MONOPHOSPHATASE-RELATED"/>
    <property type="match status" value="1"/>
</dbReference>
<dbReference type="PANTHER" id="PTHR20854">
    <property type="entry name" value="INOSITOL MONOPHOSPHATASE"/>
    <property type="match status" value="1"/>
</dbReference>
<evidence type="ECO:0000313" key="5">
    <source>
        <dbReference type="Proteomes" id="UP000584642"/>
    </source>
</evidence>
<dbReference type="RefSeq" id="WP_180281281.1">
    <property type="nucleotide sequence ID" value="NZ_JABFFR010000003.1"/>
</dbReference>
<protein>
    <submittedName>
        <fullName evidence="4">Inositol monophosphatase</fullName>
    </submittedName>
</protein>
<dbReference type="InterPro" id="IPR020550">
    <property type="entry name" value="Inositol_monophosphatase_CS"/>
</dbReference>
<dbReference type="SUPFAM" id="SSF56655">
    <property type="entry name" value="Carbohydrate phosphatase"/>
    <property type="match status" value="1"/>
</dbReference>
<keyword evidence="5" id="KW-1185">Reference proteome</keyword>
<comment type="similarity">
    <text evidence="1">Belongs to the inositol monophosphatase superfamily.</text>
</comment>
<dbReference type="Gene3D" id="3.30.540.10">
    <property type="entry name" value="Fructose-1,6-Bisphosphatase, subunit A, domain 1"/>
    <property type="match status" value="1"/>
</dbReference>
<dbReference type="PROSITE" id="PS00630">
    <property type="entry name" value="IMP_2"/>
    <property type="match status" value="1"/>
</dbReference>
<accession>A0ABX2T4L7</accession>
<keyword evidence="2" id="KW-0479">Metal-binding</keyword>
<organism evidence="4 5">
    <name type="scientific">Azospirillum oleiclasticum</name>
    <dbReference type="NCBI Taxonomy" id="2735135"/>
    <lineage>
        <taxon>Bacteria</taxon>
        <taxon>Pseudomonadati</taxon>
        <taxon>Pseudomonadota</taxon>
        <taxon>Alphaproteobacteria</taxon>
        <taxon>Rhodospirillales</taxon>
        <taxon>Azospirillaceae</taxon>
        <taxon>Azospirillum</taxon>
    </lineage>
</organism>
<evidence type="ECO:0000313" key="4">
    <source>
        <dbReference type="EMBL" id="NYZ19213.1"/>
    </source>
</evidence>
<dbReference type="Pfam" id="PF00459">
    <property type="entry name" value="Inositol_P"/>
    <property type="match status" value="1"/>
</dbReference>
<dbReference type="Proteomes" id="UP000584642">
    <property type="component" value="Unassembled WGS sequence"/>
</dbReference>
<gene>
    <name evidence="4" type="ORF">HND93_05770</name>
</gene>
<sequence length="270" mass="29194">MTSPPIPDLDRVSAIIAEVAQAAIMPYFQRLRAQDIREKTGPTDLVTAADEEAERMLTPLLAALVPGSVVVGEEAVSADLRVLDRIHGEEPVWIIDPVDGTINFAAGKPAFAVIVAYVAGGRTLAGWIHDPVTGRTAQGAVGQGAWLDGRRIHFDEPVPLPRMVGALSTRFCSDERRDRLEDRAPGLGGIAYLSSAAQEYLRMLEGSSHFSLYHRLMPWDHAAGVLLLAEAGGWSATDNGVPYSPTVMSGTLINARDRESWTLLKEYLLG</sequence>
<evidence type="ECO:0000256" key="1">
    <source>
        <dbReference type="ARBA" id="ARBA00009759"/>
    </source>
</evidence>
<dbReference type="PRINTS" id="PR00377">
    <property type="entry name" value="IMPHPHTASES"/>
</dbReference>